<evidence type="ECO:0000256" key="3">
    <source>
        <dbReference type="PROSITE-ProRule" id="PRU00504"/>
    </source>
</evidence>
<proteinExistence type="predicted"/>
<dbReference type="PROSITE" id="PS50095">
    <property type="entry name" value="PLAT"/>
    <property type="match status" value="2"/>
</dbReference>
<dbReference type="CDD" id="cd05819">
    <property type="entry name" value="NHL"/>
    <property type="match status" value="3"/>
</dbReference>
<evidence type="ECO:0000313" key="6">
    <source>
        <dbReference type="Proteomes" id="UP000663868"/>
    </source>
</evidence>
<dbReference type="InterPro" id="IPR050952">
    <property type="entry name" value="TRIM-NHL_E3_ligases"/>
</dbReference>
<feature type="repeat" description="NHL" evidence="3">
    <location>
        <begin position="746"/>
        <end position="777"/>
    </location>
</feature>
<dbReference type="Gene3D" id="2.40.10.500">
    <property type="match status" value="2"/>
</dbReference>
<dbReference type="Gene3D" id="2.60.60.20">
    <property type="entry name" value="PLAT/LH2 domain"/>
    <property type="match status" value="1"/>
</dbReference>
<dbReference type="InterPro" id="IPR001258">
    <property type="entry name" value="NHL_repeat"/>
</dbReference>
<evidence type="ECO:0000256" key="2">
    <source>
        <dbReference type="PROSITE-ProRule" id="PRU00152"/>
    </source>
</evidence>
<protein>
    <recommendedName>
        <fullName evidence="4">PLAT domain-containing protein</fullName>
    </recommendedName>
</protein>
<dbReference type="Pfam" id="PF01477">
    <property type="entry name" value="PLAT"/>
    <property type="match status" value="1"/>
</dbReference>
<sequence>MIKLIFSKKLFSEQTDTFTFECRSLDELHRIILGHKERPEYPLKTYEGREAMWHVAHVTVTDPSAGVKFEFLVRKWIDINNEGDVFECAEKKEHIIAQQCHRHTIKYKIIVHTGDVAHAGTDANVSIIIYGTLGDTGIRKLKQKGELTKLHIEHDNDMISPDWFLDKVEVINIDTNETISFPCNRWLGSSFNQPKFRPTATWNANGITFANQSIVGQYPSAIFVSTNNTIYVTNPENNTIIIWQEESVNPTKIISSDFKQPLSLFVTSNGDIYIDDGFENDRVQRWNAEISTFATVMNINSSCAGLFVDIHDTLYCSMHYQHQVLKTSLNDPMMDSNVVAAGTGIRGSASNQLYGPHGIFVDVNLDLYVADSYNDRVQLFQSGELQGITIAGSGSLIPTITLYYPTGVILDADKYLFIVDSGNHRIVGSGANGFRCLVGCHEMDSQPNQLSGPSSLSFDSYGNIFVSDQRNSRIQKFLLMKDSFDLSFNQPKFCPTATWNSNGITVANQSIVGRHPNAFFVNTNNTIYVVNQEKNTIVVWEEDSNNPTKIISGGFMQPLSLFETTNGDIYIDDGDYNRRVQKWSAATGTFVTVMNINSSCAGLFVDIHDTLYCSMPDHHQVVKRSLIGSAMNSNVVAAGTGIYGSASNLLGSPRGIFVDVNLDLYVADCGNNRVQLFQSGESNGITIAGSTTLYPTITLRCPSGITLDAEKYLFIVDSGNHRIVSSGMNGFRCLAGCYGMGSQSSQLTSPSSLSFDRSGNIFVTDQTNHRIQKFQYLEESCDMSSVVETMYTSVLTSNHPIYPRTGCDISYYYEAIKIQVYKSGHYSFNSMSNINTYGYIYAKYFDPFSPSAYLIAEDDDSSSNSQFSISIPLEINTEYILVVTTYNLIETGAFSIRVSGPNRVGLERLNSPPVIQSTYLSMLTENSQHFPQPFETGKHYYESIQINVNMSGLFIISSKSRSDLFGYIYKNSFNPLNPTENLLEVDDNGCSDNQFKLLIALEVNTKYILVVTTSQANVTGTFSIILSGPTKAVLERTNTSSTSTSTTSTLSVNQPKFCPTATWNSNGITLANQSIVGQYPHAFFVDINNTAYVANQDKNIIVIWQEGSVNPTKIITGNFAMPYSLFVTSNGDIYIDDGNHNGRVQRWNAATSTFVTVMNVNSLCAGLFVDIHDTLYCSIYFDHQVVKRSLHDSAMTSNRVAAGIGIAGSDSNQLAGPRGIFVDVNLDLYVADCENNRVQLFQSGESNGITVAGSGSLNPTITLSYPAGVILDADKYLFIVDSGYSRIVGSSLNGFRCLAGCYGQGSESSQLSAPSSFSFDHSGNMFVTDQYNHRIQKFQYLEESCGDSSLIETMYSLSLTSNSATYFQDCSELDSYYEAIQMNISMTGHYTFLIKSEMKTTHAYIYVNNFNPFDMSKNLLSLSGDSGNQGQFQLSVVLEANMIYVVVITTSSPNLMGSFSIQGSGSSYIGFNRILNTPSVVQTSYASELTTNSSTYLLSCSSSSSSYEAIQVKVSRSGLYTFFSKSNLDTYGSIYKDYFNPSNPTKNRLNYDDNSCNQRQFGFTIALETSITYILVVTTNDYSKIGAFSIFVSGPNNVDLKNISSPSVIQIPYLSTRQSNYSSELTTNSQKYSRDGQKSNYYYQAIPMHVMVTGHYALSSSSNMDTFGYIYKDDFNSMNPFENLLSQDYRSCSYQDFKFITYLQTGTKYILVVTTSSPNITGKFSILTSGPNDIILNPYDISSTSTSTFTTAFTTTTKPSYACMNYHPTWILIMICSIINLMKKLI</sequence>
<feature type="domain" description="PLAT" evidence="4">
    <location>
        <begin position="1"/>
        <end position="91"/>
    </location>
</feature>
<feature type="domain" description="PLAT" evidence="4">
    <location>
        <begin position="105"/>
        <end position="201"/>
    </location>
</feature>
<dbReference type="InterPro" id="IPR011042">
    <property type="entry name" value="6-blade_b-propeller_TolB-like"/>
</dbReference>
<dbReference type="SMART" id="SM00308">
    <property type="entry name" value="LH2"/>
    <property type="match status" value="1"/>
</dbReference>
<dbReference type="PANTHER" id="PTHR24104:SF25">
    <property type="entry name" value="PROTEIN LIN-41"/>
    <property type="match status" value="1"/>
</dbReference>
<keyword evidence="1" id="KW-0677">Repeat</keyword>
<accession>A0A819D3U8</accession>
<dbReference type="Proteomes" id="UP000663868">
    <property type="component" value="Unassembled WGS sequence"/>
</dbReference>
<feature type="repeat" description="NHL" evidence="3">
    <location>
        <begin position="652"/>
        <end position="680"/>
    </location>
</feature>
<evidence type="ECO:0000256" key="1">
    <source>
        <dbReference type="ARBA" id="ARBA00022737"/>
    </source>
</evidence>
<dbReference type="PROSITE" id="PS51125">
    <property type="entry name" value="NHL"/>
    <property type="match status" value="4"/>
</dbReference>
<feature type="repeat" description="NHL" evidence="3">
    <location>
        <begin position="1204"/>
        <end position="1244"/>
    </location>
</feature>
<comment type="caution">
    <text evidence="2">Lacks conserved residue(s) required for the propagation of feature annotation.</text>
</comment>
<reference evidence="5" key="1">
    <citation type="submission" date="2021-02" db="EMBL/GenBank/DDBJ databases">
        <authorList>
            <person name="Nowell W R."/>
        </authorList>
    </citation>
    <scope>NUCLEOTIDE SEQUENCE</scope>
</reference>
<dbReference type="SUPFAM" id="SSF101898">
    <property type="entry name" value="NHL repeat"/>
    <property type="match status" value="3"/>
</dbReference>
<dbReference type="GO" id="GO:0008270">
    <property type="term" value="F:zinc ion binding"/>
    <property type="evidence" value="ECO:0007669"/>
    <property type="project" value="UniProtKB-KW"/>
</dbReference>
<dbReference type="InterPro" id="IPR036392">
    <property type="entry name" value="PLAT/LH2_dom_sf"/>
</dbReference>
<feature type="repeat" description="NHL" evidence="3">
    <location>
        <begin position="344"/>
        <end position="383"/>
    </location>
</feature>
<comment type="caution">
    <text evidence="5">The sequence shown here is derived from an EMBL/GenBank/DDBJ whole genome shotgun (WGS) entry which is preliminary data.</text>
</comment>
<dbReference type="SUPFAM" id="SSF49723">
    <property type="entry name" value="Lipase/lipooxygenase domain (PLAT/LH2 domain)"/>
    <property type="match status" value="2"/>
</dbReference>
<dbReference type="PANTHER" id="PTHR24104">
    <property type="entry name" value="E3 UBIQUITIN-PROTEIN LIGASE NHLRC1-RELATED"/>
    <property type="match status" value="1"/>
</dbReference>
<dbReference type="EMBL" id="CAJOBB010001255">
    <property type="protein sequence ID" value="CAF3831761.1"/>
    <property type="molecule type" value="Genomic_DNA"/>
</dbReference>
<name>A0A819D3U8_9BILA</name>
<dbReference type="InterPro" id="IPR001024">
    <property type="entry name" value="PLAT/LH2_dom"/>
</dbReference>
<dbReference type="Gene3D" id="2.40.180.10">
    <property type="entry name" value="Catalase core domain"/>
    <property type="match status" value="1"/>
</dbReference>
<dbReference type="Pfam" id="PF01436">
    <property type="entry name" value="NHL"/>
    <property type="match status" value="4"/>
</dbReference>
<evidence type="ECO:0000313" key="5">
    <source>
        <dbReference type="EMBL" id="CAF3831761.1"/>
    </source>
</evidence>
<organism evidence="5 6">
    <name type="scientific">Adineta steineri</name>
    <dbReference type="NCBI Taxonomy" id="433720"/>
    <lineage>
        <taxon>Eukaryota</taxon>
        <taxon>Metazoa</taxon>
        <taxon>Spiralia</taxon>
        <taxon>Gnathifera</taxon>
        <taxon>Rotifera</taxon>
        <taxon>Eurotatoria</taxon>
        <taxon>Bdelloidea</taxon>
        <taxon>Adinetida</taxon>
        <taxon>Adinetidae</taxon>
        <taxon>Adineta</taxon>
    </lineage>
</organism>
<dbReference type="Gene3D" id="2.120.10.30">
    <property type="entry name" value="TolB, C-terminal domain"/>
    <property type="match status" value="5"/>
</dbReference>
<gene>
    <name evidence="5" type="ORF">KXQ929_LOCUS18904</name>
</gene>
<evidence type="ECO:0000259" key="4">
    <source>
        <dbReference type="PROSITE" id="PS50095"/>
    </source>
</evidence>